<gene>
    <name evidence="2" type="ORF">CCAM_LOCUS30037</name>
</gene>
<dbReference type="OrthoDB" id="1742302at2759"/>
<evidence type="ECO:0000313" key="3">
    <source>
        <dbReference type="Proteomes" id="UP000595140"/>
    </source>
</evidence>
<dbReference type="SUPFAM" id="SSF56219">
    <property type="entry name" value="DNase I-like"/>
    <property type="match status" value="1"/>
</dbReference>
<reference evidence="2 3" key="1">
    <citation type="submission" date="2018-04" db="EMBL/GenBank/DDBJ databases">
        <authorList>
            <person name="Vogel A."/>
        </authorList>
    </citation>
    <scope>NUCLEOTIDE SEQUENCE [LARGE SCALE GENOMIC DNA]</scope>
</reference>
<dbReference type="EMBL" id="OOIL02003502">
    <property type="protein sequence ID" value="VFQ88261.1"/>
    <property type="molecule type" value="Genomic_DNA"/>
</dbReference>
<proteinExistence type="predicted"/>
<dbReference type="InterPro" id="IPR043502">
    <property type="entry name" value="DNA/RNA_pol_sf"/>
</dbReference>
<dbReference type="InterPro" id="IPR036691">
    <property type="entry name" value="Endo/exonu/phosph_ase_sf"/>
</dbReference>
<dbReference type="Proteomes" id="UP000595140">
    <property type="component" value="Unassembled WGS sequence"/>
</dbReference>
<evidence type="ECO:0000313" key="2">
    <source>
        <dbReference type="EMBL" id="VFQ88261.1"/>
    </source>
</evidence>
<accession>A0A484MGW1</accession>
<keyword evidence="3" id="KW-1185">Reference proteome</keyword>
<dbReference type="SUPFAM" id="SSF56672">
    <property type="entry name" value="DNA/RNA polymerases"/>
    <property type="match status" value="1"/>
</dbReference>
<feature type="compositionally biased region" description="Low complexity" evidence="1">
    <location>
        <begin position="200"/>
        <end position="209"/>
    </location>
</feature>
<sequence length="705" mass="79014">MYLSKWDPLLEDKRDSPLALVWVTLKHIPFFLTNAQSLSSIVKTLGKPIQMDETTARGGYFNSARVLVEMDASKPKQPAILGHCCKKSQPVGKVLTGGTTLVRQQADKEIKPNNTHQWVRIQRKGKAPAHNVMAGIQHTQANGQTNKAKKCSDIPGPSKLGYIEQNRPNLHMHNVSGSPKSPSVSPKLEAGPTTSPLVHSLSSTGLSSPSKLKTTKASFCKQVGANNEHSSPLNYLALLSTVEDIDTPAAMHGPLWISSVYGRHTRAERTALWNAISSRAPSIHPWIIGGDCNCIHSLDQHKGNCNPCNNSVEDFRECMEAGNLLYIHPSGGHFSWSGKRSNGKLWRRLDHVFSNQQMLDRTSSLQLSILCKGASNHRPFLLELSLDTYSGPKPFRFLDLWVSHHTLEGTIRSFWENNKTYNGMKGLGRKLKDLKAILSKWSKEEFGNIFQQLNEAESRASRAQDHFEANPNPESLVEFNKANAELLLFSKRETDFWRQKSCIRWLKEGDASTKFFHNVVKNRRQKLRISSMKDDLGLNIEGDSNIASHTIDYYTKIYSEESVSINLELLSYIPKNINEGDNQMLCAVPQEEEMRGAIWDLNSHSAPGPDGYTGTFFKTFWHIVHEEVTRATQEFFLGLPIPKSYGATLLTLIPKMDNPKSLRDYRPISLSTFLSKINTKILANRLGALLHKLISPEQSGFQPGK</sequence>
<feature type="compositionally biased region" description="Low complexity" evidence="1">
    <location>
        <begin position="175"/>
        <end position="187"/>
    </location>
</feature>
<evidence type="ECO:0000256" key="1">
    <source>
        <dbReference type="SAM" id="MobiDB-lite"/>
    </source>
</evidence>
<dbReference type="PANTHER" id="PTHR33710:SF13">
    <property type="entry name" value="ENDONUCLEASE_EXONUCLEASE_PHOSPHATASE FAMILY PROTEIN"/>
    <property type="match status" value="1"/>
</dbReference>
<name>A0A484MGW1_9ASTE</name>
<dbReference type="Gene3D" id="3.60.10.10">
    <property type="entry name" value="Endonuclease/exonuclease/phosphatase"/>
    <property type="match status" value="1"/>
</dbReference>
<dbReference type="AlphaFoldDB" id="A0A484MGW1"/>
<organism evidence="2 3">
    <name type="scientific">Cuscuta campestris</name>
    <dbReference type="NCBI Taxonomy" id="132261"/>
    <lineage>
        <taxon>Eukaryota</taxon>
        <taxon>Viridiplantae</taxon>
        <taxon>Streptophyta</taxon>
        <taxon>Embryophyta</taxon>
        <taxon>Tracheophyta</taxon>
        <taxon>Spermatophyta</taxon>
        <taxon>Magnoliopsida</taxon>
        <taxon>eudicotyledons</taxon>
        <taxon>Gunneridae</taxon>
        <taxon>Pentapetalae</taxon>
        <taxon>asterids</taxon>
        <taxon>lamiids</taxon>
        <taxon>Solanales</taxon>
        <taxon>Convolvulaceae</taxon>
        <taxon>Cuscuteae</taxon>
        <taxon>Cuscuta</taxon>
        <taxon>Cuscuta subgen. Grammica</taxon>
        <taxon>Cuscuta sect. Cleistogrammica</taxon>
    </lineage>
</organism>
<protein>
    <submittedName>
        <fullName evidence="2">Uncharacterized protein</fullName>
    </submittedName>
</protein>
<dbReference type="PANTHER" id="PTHR33710">
    <property type="entry name" value="BNAC02G09200D PROTEIN"/>
    <property type="match status" value="1"/>
</dbReference>
<feature type="region of interest" description="Disordered" evidence="1">
    <location>
        <begin position="169"/>
        <end position="209"/>
    </location>
</feature>